<dbReference type="InterPro" id="IPR039556">
    <property type="entry name" value="ICL/PEPM"/>
</dbReference>
<comment type="caution">
    <text evidence="2">The sequence shown here is derived from an EMBL/GenBank/DDBJ whole genome shotgun (WGS) entry which is preliminary data.</text>
</comment>
<dbReference type="InterPro" id="IPR040442">
    <property type="entry name" value="Pyrv_kinase-like_dom_sf"/>
</dbReference>
<reference evidence="2" key="1">
    <citation type="journal article" date="2019" name="Plant J.">
        <title>Chlorella vulgaris genome assembly and annotation reveals the molecular basis for metabolic acclimation to high light conditions.</title>
        <authorList>
            <person name="Cecchin M."/>
            <person name="Marcolungo L."/>
            <person name="Rossato M."/>
            <person name="Girolomoni L."/>
            <person name="Cosentino E."/>
            <person name="Cuine S."/>
            <person name="Li-Beisson Y."/>
            <person name="Delledonne M."/>
            <person name="Ballottari M."/>
        </authorList>
    </citation>
    <scope>NUCLEOTIDE SEQUENCE</scope>
    <source>
        <strain evidence="2">211/11P</strain>
    </source>
</reference>
<feature type="region of interest" description="Disordered" evidence="1">
    <location>
        <begin position="280"/>
        <end position="312"/>
    </location>
</feature>
<name>A0A9D4TL13_CHLVU</name>
<reference evidence="2" key="2">
    <citation type="submission" date="2020-11" db="EMBL/GenBank/DDBJ databases">
        <authorList>
            <person name="Cecchin M."/>
            <person name="Marcolungo L."/>
            <person name="Rossato M."/>
            <person name="Girolomoni L."/>
            <person name="Cosentino E."/>
            <person name="Cuine S."/>
            <person name="Li-Beisson Y."/>
            <person name="Delledonne M."/>
            <person name="Ballottari M."/>
        </authorList>
    </citation>
    <scope>NUCLEOTIDE SEQUENCE</scope>
    <source>
        <strain evidence="2">211/11P</strain>
        <tissue evidence="2">Whole cell</tissue>
    </source>
</reference>
<dbReference type="InterPro" id="IPR015813">
    <property type="entry name" value="Pyrv/PenolPyrv_kinase-like_dom"/>
</dbReference>
<accession>A0A9D4TL13</accession>
<keyword evidence="3" id="KW-1185">Reference proteome</keyword>
<gene>
    <name evidence="2" type="ORF">D9Q98_007259</name>
</gene>
<dbReference type="OrthoDB" id="1923844at2759"/>
<dbReference type="GO" id="GO:0003824">
    <property type="term" value="F:catalytic activity"/>
    <property type="evidence" value="ECO:0007669"/>
    <property type="project" value="InterPro"/>
</dbReference>
<dbReference type="SUPFAM" id="SSF51621">
    <property type="entry name" value="Phosphoenolpyruvate/pyruvate domain"/>
    <property type="match status" value="1"/>
</dbReference>
<feature type="compositionally biased region" description="Low complexity" evidence="1">
    <location>
        <begin position="346"/>
        <end position="365"/>
    </location>
</feature>
<dbReference type="AlphaFoldDB" id="A0A9D4TL13"/>
<sequence>MLQQPGILLGPCCHDGLSARLIEQAGFDFAFMSGFCTAAARLGVPDTGLISYAEMADTARNCCEATRHIPIIGDGDTGYGNAVNVKRTVVGYAAAGLAGVLIEDQQWPKSCGHVRNKRVVDRAEALARIRAACDARDEGRDIVVVARTDARQAESLEEALYRAAAFADAGADVVFIDALESEGEMQALCRVPGAHKMASMLEGGGKTPILEPTLLQAMGFKLCAYPLSLLGVSVRAMEGALQGLKAGVVPAPPAMPTFPQLQAAVGFPEYFQEEARYAVPPAGSSGTASTSGTGHGSSDATDGAGSSGVEATSAAAAVSEAAAAAPPAAAPQESAGIEPDAVLEPDGSSSSSSSSSSQDAADAAAGSTINLYQSQGEGEEGQGGYRARNPSSSPQWLRVRITDTRADKVTLDTRIPAGFLSSAASLIPASAGVDLEGLVRQATGDAGWDSSKPVYRFDSNNDKFEVFLEY</sequence>
<evidence type="ECO:0000313" key="2">
    <source>
        <dbReference type="EMBL" id="KAI3428432.1"/>
    </source>
</evidence>
<dbReference type="PANTHER" id="PTHR42905:SF2">
    <property type="entry name" value="PHOSPHOENOLPYRUVATE CARBOXYLASE FAMILY PROTEIN"/>
    <property type="match status" value="1"/>
</dbReference>
<dbReference type="PANTHER" id="PTHR42905">
    <property type="entry name" value="PHOSPHOENOLPYRUVATE CARBOXYLASE"/>
    <property type="match status" value="1"/>
</dbReference>
<dbReference type="CDD" id="cd00377">
    <property type="entry name" value="ICL_PEPM"/>
    <property type="match status" value="1"/>
</dbReference>
<proteinExistence type="predicted"/>
<dbReference type="Gene3D" id="3.20.20.60">
    <property type="entry name" value="Phosphoenolpyruvate-binding domains"/>
    <property type="match status" value="1"/>
</dbReference>
<feature type="region of interest" description="Disordered" evidence="1">
    <location>
        <begin position="324"/>
        <end position="365"/>
    </location>
</feature>
<dbReference type="EMBL" id="SIDB01000009">
    <property type="protein sequence ID" value="KAI3428432.1"/>
    <property type="molecule type" value="Genomic_DNA"/>
</dbReference>
<organism evidence="2 3">
    <name type="scientific">Chlorella vulgaris</name>
    <name type="common">Green alga</name>
    <dbReference type="NCBI Taxonomy" id="3077"/>
    <lineage>
        <taxon>Eukaryota</taxon>
        <taxon>Viridiplantae</taxon>
        <taxon>Chlorophyta</taxon>
        <taxon>core chlorophytes</taxon>
        <taxon>Trebouxiophyceae</taxon>
        <taxon>Chlorellales</taxon>
        <taxon>Chlorellaceae</taxon>
        <taxon>Chlorella clade</taxon>
        <taxon>Chlorella</taxon>
    </lineage>
</organism>
<evidence type="ECO:0000313" key="3">
    <source>
        <dbReference type="Proteomes" id="UP001055712"/>
    </source>
</evidence>
<protein>
    <recommendedName>
        <fullName evidence="4">Isocitrate lyase</fullName>
    </recommendedName>
</protein>
<evidence type="ECO:0000256" key="1">
    <source>
        <dbReference type="SAM" id="MobiDB-lite"/>
    </source>
</evidence>
<feature type="compositionally biased region" description="Low complexity" evidence="1">
    <location>
        <begin position="324"/>
        <end position="335"/>
    </location>
</feature>
<feature type="compositionally biased region" description="Low complexity" evidence="1">
    <location>
        <begin position="282"/>
        <end position="312"/>
    </location>
</feature>
<dbReference type="Pfam" id="PF13714">
    <property type="entry name" value="PEP_mutase"/>
    <property type="match status" value="1"/>
</dbReference>
<dbReference type="Proteomes" id="UP001055712">
    <property type="component" value="Unassembled WGS sequence"/>
</dbReference>
<evidence type="ECO:0008006" key="4">
    <source>
        <dbReference type="Google" id="ProtNLM"/>
    </source>
</evidence>